<dbReference type="PRINTS" id="PR00081">
    <property type="entry name" value="GDHRDH"/>
</dbReference>
<dbReference type="AlphaFoldDB" id="A0AA41X5C7"/>
<evidence type="ECO:0000313" key="4">
    <source>
        <dbReference type="Proteomes" id="UP001156102"/>
    </source>
</evidence>
<comment type="similarity">
    <text evidence="1">Belongs to the short-chain dehydrogenases/reductases (SDR) family.</text>
</comment>
<comment type="caution">
    <text evidence="3">The sequence shown here is derived from an EMBL/GenBank/DDBJ whole genome shotgun (WGS) entry which is preliminary data.</text>
</comment>
<keyword evidence="2" id="KW-0560">Oxidoreductase</keyword>
<dbReference type="Gene3D" id="3.40.50.720">
    <property type="entry name" value="NAD(P)-binding Rossmann-like Domain"/>
    <property type="match status" value="1"/>
</dbReference>
<dbReference type="EMBL" id="JANCLT010000005">
    <property type="protein sequence ID" value="MCP8969062.1"/>
    <property type="molecule type" value="Genomic_DNA"/>
</dbReference>
<sequence>MKKYALVTGASGGIGGAAARQLAADGFAVYVHYHRGDAKIRELLQSMPPDAECYPVQADLSAASGAAQLLGQIHHELDAFVYAAGKSLFGLVTDTSDDELAGMIQLQVSSLYKLGQALLPAMIRRRAGSMVIISSIWGQTGASCEVPYSMVKGAQNAYVKALAKEVAPSGVRVNAIAPGAIDTDMLHMFSAADREDLASDIPMGRLGAAKEVAEAVSFLISPRSSYITGQVIGVNGGWHC</sequence>
<name>A0AA41X5C7_9BACI</name>
<dbReference type="RefSeq" id="WP_254758982.1">
    <property type="nucleotide sequence ID" value="NZ_JANCLT010000005.1"/>
</dbReference>
<organism evidence="3 4">
    <name type="scientific">Ectobacillus ponti</name>
    <dbReference type="NCBI Taxonomy" id="2961894"/>
    <lineage>
        <taxon>Bacteria</taxon>
        <taxon>Bacillati</taxon>
        <taxon>Bacillota</taxon>
        <taxon>Bacilli</taxon>
        <taxon>Bacillales</taxon>
        <taxon>Bacillaceae</taxon>
        <taxon>Ectobacillus</taxon>
    </lineage>
</organism>
<gene>
    <name evidence="3" type="ORF">NK662_10980</name>
</gene>
<dbReference type="CDD" id="cd05233">
    <property type="entry name" value="SDR_c"/>
    <property type="match status" value="1"/>
</dbReference>
<dbReference type="Proteomes" id="UP001156102">
    <property type="component" value="Unassembled WGS sequence"/>
</dbReference>
<keyword evidence="4" id="KW-1185">Reference proteome</keyword>
<dbReference type="PANTHER" id="PTHR42879">
    <property type="entry name" value="3-OXOACYL-(ACYL-CARRIER-PROTEIN) REDUCTASE"/>
    <property type="match status" value="1"/>
</dbReference>
<dbReference type="PANTHER" id="PTHR42879:SF2">
    <property type="entry name" value="3-OXOACYL-[ACYL-CARRIER-PROTEIN] REDUCTASE FABG"/>
    <property type="match status" value="1"/>
</dbReference>
<dbReference type="InterPro" id="IPR036291">
    <property type="entry name" value="NAD(P)-bd_dom_sf"/>
</dbReference>
<dbReference type="GO" id="GO:0016491">
    <property type="term" value="F:oxidoreductase activity"/>
    <property type="evidence" value="ECO:0007669"/>
    <property type="project" value="UniProtKB-KW"/>
</dbReference>
<dbReference type="SUPFAM" id="SSF51735">
    <property type="entry name" value="NAD(P)-binding Rossmann-fold domains"/>
    <property type="match status" value="1"/>
</dbReference>
<reference evidence="3" key="1">
    <citation type="submission" date="2022-07" db="EMBL/GenBank/DDBJ databases">
        <authorList>
            <person name="Li W.-J."/>
            <person name="Deng Q.-Q."/>
        </authorList>
    </citation>
    <scope>NUCLEOTIDE SEQUENCE</scope>
    <source>
        <strain evidence="3">SYSU M60031</strain>
    </source>
</reference>
<dbReference type="InterPro" id="IPR050259">
    <property type="entry name" value="SDR"/>
</dbReference>
<proteinExistence type="inferred from homology"/>
<dbReference type="Pfam" id="PF13561">
    <property type="entry name" value="adh_short_C2"/>
    <property type="match status" value="1"/>
</dbReference>
<evidence type="ECO:0000313" key="3">
    <source>
        <dbReference type="EMBL" id="MCP8969062.1"/>
    </source>
</evidence>
<dbReference type="NCBIfam" id="NF047420">
    <property type="entry name" value="EF_P_mod_YmfI"/>
    <property type="match status" value="1"/>
</dbReference>
<dbReference type="InterPro" id="IPR002347">
    <property type="entry name" value="SDR_fam"/>
</dbReference>
<protein>
    <submittedName>
        <fullName evidence="3">SDR family oxidoreductase</fullName>
    </submittedName>
</protein>
<evidence type="ECO:0000256" key="1">
    <source>
        <dbReference type="ARBA" id="ARBA00006484"/>
    </source>
</evidence>
<evidence type="ECO:0000256" key="2">
    <source>
        <dbReference type="ARBA" id="ARBA00023002"/>
    </source>
</evidence>
<accession>A0AA41X5C7</accession>
<dbReference type="FunFam" id="3.40.50.720:FF:000173">
    <property type="entry name" value="3-oxoacyl-[acyl-carrier protein] reductase"/>
    <property type="match status" value="1"/>
</dbReference>